<sequence length="361" mass="40273">MKKWNCFRKKSKKSTAEIVPHDVILNNGGTTTITTGTTACTAAAAAAVVSTQCPTVRLYGSPTSVLAAYIRFALLHKGVSVRFVPSDTPNFGSDAPVLQIGPETVSGSLETVLRYIDARFPHPPLGVRSCDDEEEEDEEDETTPSVVRAIALQHKSMTWHVERLVRWVEDLATRGGKGSVDPTVGSPRMEMKKLARSYSELLEVLLEHAQMEERVVFPILERADRGICKVANEEHARDLPIMNGIKEGIKSIGVMDSGSPDYHEALSNLSTRLKSLQENSKQHFMEEDKDLLPFMEAVELNKEQQKRVLEQCLDVMQGTHSHLFNFLLEGLLPHEAMQYLDLFISCNDRERTASTLKLIID</sequence>
<dbReference type="CDD" id="cd12108">
    <property type="entry name" value="Hr-like"/>
    <property type="match status" value="1"/>
</dbReference>
<feature type="domain" description="Hemerythrin-like" evidence="2">
    <location>
        <begin position="147"/>
        <end position="294"/>
    </location>
</feature>
<dbReference type="Pfam" id="PF01814">
    <property type="entry name" value="Hemerythrin"/>
    <property type="match status" value="1"/>
</dbReference>
<organism evidence="3 4">
    <name type="scientific">Quercus suber</name>
    <name type="common">Cork oak</name>
    <dbReference type="NCBI Taxonomy" id="58331"/>
    <lineage>
        <taxon>Eukaryota</taxon>
        <taxon>Viridiplantae</taxon>
        <taxon>Streptophyta</taxon>
        <taxon>Embryophyta</taxon>
        <taxon>Tracheophyta</taxon>
        <taxon>Spermatophyta</taxon>
        <taxon>Magnoliopsida</taxon>
        <taxon>eudicotyledons</taxon>
        <taxon>Gunneridae</taxon>
        <taxon>Pentapetalae</taxon>
        <taxon>rosids</taxon>
        <taxon>fabids</taxon>
        <taxon>Fagales</taxon>
        <taxon>Fagaceae</taxon>
        <taxon>Quercus</taxon>
    </lineage>
</organism>
<dbReference type="InterPro" id="IPR012312">
    <property type="entry name" value="Hemerythrin-like"/>
</dbReference>
<dbReference type="AlphaFoldDB" id="A0AAW0KDL1"/>
<keyword evidence="4" id="KW-1185">Reference proteome</keyword>
<name>A0AAW0KDL1_QUESU</name>
<accession>A0AAW0KDL1</accession>
<evidence type="ECO:0000256" key="1">
    <source>
        <dbReference type="SAM" id="MobiDB-lite"/>
    </source>
</evidence>
<dbReference type="SUPFAM" id="SSF52833">
    <property type="entry name" value="Thioredoxin-like"/>
    <property type="match status" value="1"/>
</dbReference>
<dbReference type="PANTHER" id="PTHR35739">
    <property type="entry name" value="OS01G0861700 PROTEIN"/>
    <property type="match status" value="1"/>
</dbReference>
<protein>
    <recommendedName>
        <fullName evidence="2">Hemerythrin-like domain-containing protein</fullName>
    </recommendedName>
</protein>
<dbReference type="Gene3D" id="1.20.120.520">
    <property type="entry name" value="nmb1532 protein domain like"/>
    <property type="match status" value="1"/>
</dbReference>
<dbReference type="EMBL" id="PKMF04000334">
    <property type="protein sequence ID" value="KAK7837204.1"/>
    <property type="molecule type" value="Genomic_DNA"/>
</dbReference>
<evidence type="ECO:0000313" key="4">
    <source>
        <dbReference type="Proteomes" id="UP000237347"/>
    </source>
</evidence>
<dbReference type="PANTHER" id="PTHR35739:SF1">
    <property type="entry name" value="OS01G0861700 PROTEIN"/>
    <property type="match status" value="1"/>
</dbReference>
<feature type="region of interest" description="Disordered" evidence="1">
    <location>
        <begin position="125"/>
        <end position="144"/>
    </location>
</feature>
<dbReference type="Proteomes" id="UP000237347">
    <property type="component" value="Unassembled WGS sequence"/>
</dbReference>
<comment type="caution">
    <text evidence="3">The sequence shown here is derived from an EMBL/GenBank/DDBJ whole genome shotgun (WGS) entry which is preliminary data.</text>
</comment>
<gene>
    <name evidence="3" type="ORF">CFP56_021501</name>
</gene>
<feature type="compositionally biased region" description="Acidic residues" evidence="1">
    <location>
        <begin position="131"/>
        <end position="142"/>
    </location>
</feature>
<reference evidence="3 4" key="1">
    <citation type="journal article" date="2018" name="Sci. Data">
        <title>The draft genome sequence of cork oak.</title>
        <authorList>
            <person name="Ramos A.M."/>
            <person name="Usie A."/>
            <person name="Barbosa P."/>
            <person name="Barros P.M."/>
            <person name="Capote T."/>
            <person name="Chaves I."/>
            <person name="Simoes F."/>
            <person name="Abreu I."/>
            <person name="Carrasquinho I."/>
            <person name="Faro C."/>
            <person name="Guimaraes J.B."/>
            <person name="Mendonca D."/>
            <person name="Nobrega F."/>
            <person name="Rodrigues L."/>
            <person name="Saibo N.J.M."/>
            <person name="Varela M.C."/>
            <person name="Egas C."/>
            <person name="Matos J."/>
            <person name="Miguel C.M."/>
            <person name="Oliveira M.M."/>
            <person name="Ricardo C.P."/>
            <person name="Goncalves S."/>
        </authorList>
    </citation>
    <scope>NUCLEOTIDE SEQUENCE [LARGE SCALE GENOMIC DNA]</scope>
    <source>
        <strain evidence="4">cv. HL8</strain>
    </source>
</reference>
<dbReference type="Gene3D" id="3.40.30.10">
    <property type="entry name" value="Glutaredoxin"/>
    <property type="match status" value="1"/>
</dbReference>
<evidence type="ECO:0000313" key="3">
    <source>
        <dbReference type="EMBL" id="KAK7837204.1"/>
    </source>
</evidence>
<dbReference type="InterPro" id="IPR036249">
    <property type="entry name" value="Thioredoxin-like_sf"/>
</dbReference>
<dbReference type="CDD" id="cd00570">
    <property type="entry name" value="GST_N_family"/>
    <property type="match status" value="1"/>
</dbReference>
<proteinExistence type="predicted"/>
<evidence type="ECO:0000259" key="2">
    <source>
        <dbReference type="Pfam" id="PF01814"/>
    </source>
</evidence>